<comment type="similarity">
    <text evidence="2">Belongs to the UppP family.</text>
</comment>
<dbReference type="GO" id="GO:0005886">
    <property type="term" value="C:plasma membrane"/>
    <property type="evidence" value="ECO:0007669"/>
    <property type="project" value="UniProtKB-SubCell"/>
</dbReference>
<evidence type="ECO:0000256" key="1">
    <source>
        <dbReference type="ARBA" id="ARBA00004651"/>
    </source>
</evidence>
<feature type="transmembrane region" description="Helical" evidence="14">
    <location>
        <begin position="71"/>
        <end position="95"/>
    </location>
</feature>
<dbReference type="GO" id="GO:0050380">
    <property type="term" value="F:undecaprenyl-diphosphatase activity"/>
    <property type="evidence" value="ECO:0007669"/>
    <property type="project" value="UniProtKB-EC"/>
</dbReference>
<dbReference type="PANTHER" id="PTHR30622:SF4">
    <property type="entry name" value="UNDECAPRENYL-DIPHOSPHATASE"/>
    <property type="match status" value="1"/>
</dbReference>
<dbReference type="GO" id="GO:0046677">
    <property type="term" value="P:response to antibiotic"/>
    <property type="evidence" value="ECO:0007669"/>
    <property type="project" value="UniProtKB-KW"/>
</dbReference>
<protein>
    <recommendedName>
        <fullName evidence="4">Undecaprenyl-diphosphatase</fullName>
        <ecNumber evidence="3">3.6.1.27</ecNumber>
    </recommendedName>
    <alternativeName>
        <fullName evidence="12">Bacitracin resistance protein</fullName>
    </alternativeName>
    <alternativeName>
        <fullName evidence="11">Undecaprenyl pyrophosphate phosphatase</fullName>
    </alternativeName>
</protein>
<dbReference type="PANTHER" id="PTHR30622">
    <property type="entry name" value="UNDECAPRENYL-DIPHOSPHATASE"/>
    <property type="match status" value="1"/>
</dbReference>
<feature type="transmembrane region" description="Helical" evidence="14">
    <location>
        <begin position="6"/>
        <end position="23"/>
    </location>
</feature>
<proteinExistence type="inferred from homology"/>
<feature type="transmembrane region" description="Helical" evidence="14">
    <location>
        <begin position="140"/>
        <end position="160"/>
    </location>
</feature>
<dbReference type="InterPro" id="IPR003824">
    <property type="entry name" value="UppP"/>
</dbReference>
<evidence type="ECO:0000256" key="14">
    <source>
        <dbReference type="SAM" id="Phobius"/>
    </source>
</evidence>
<evidence type="ECO:0000256" key="12">
    <source>
        <dbReference type="ARBA" id="ARBA00032932"/>
    </source>
</evidence>
<name>A0A1F5GTR2_9BACT</name>
<dbReference type="AlphaFoldDB" id="A0A1F5GTR2"/>
<dbReference type="EMBL" id="MFBJ01000059">
    <property type="protein sequence ID" value="OGD95241.1"/>
    <property type="molecule type" value="Genomic_DNA"/>
</dbReference>
<evidence type="ECO:0000256" key="5">
    <source>
        <dbReference type="ARBA" id="ARBA00022475"/>
    </source>
</evidence>
<evidence type="ECO:0000313" key="16">
    <source>
        <dbReference type="Proteomes" id="UP000176666"/>
    </source>
</evidence>
<keyword evidence="8 14" id="KW-1133">Transmembrane helix</keyword>
<comment type="subcellular location">
    <subcellularLocation>
        <location evidence="1">Cell membrane</location>
        <topology evidence="1">Multi-pass membrane protein</topology>
    </subcellularLocation>
</comment>
<keyword evidence="7" id="KW-0378">Hydrolase</keyword>
<accession>A0A1F5GTR2</accession>
<feature type="transmembrane region" description="Helical" evidence="14">
    <location>
        <begin position="172"/>
        <end position="188"/>
    </location>
</feature>
<dbReference type="Pfam" id="PF02673">
    <property type="entry name" value="BacA"/>
    <property type="match status" value="1"/>
</dbReference>
<evidence type="ECO:0000256" key="7">
    <source>
        <dbReference type="ARBA" id="ARBA00022801"/>
    </source>
</evidence>
<evidence type="ECO:0000256" key="10">
    <source>
        <dbReference type="ARBA" id="ARBA00023251"/>
    </source>
</evidence>
<keyword evidence="9 14" id="KW-0472">Membrane</keyword>
<evidence type="ECO:0000256" key="9">
    <source>
        <dbReference type="ARBA" id="ARBA00023136"/>
    </source>
</evidence>
<keyword evidence="6 14" id="KW-0812">Transmembrane</keyword>
<keyword evidence="5" id="KW-1003">Cell membrane</keyword>
<reference evidence="15 16" key="1">
    <citation type="journal article" date="2016" name="Nat. Commun.">
        <title>Thousands of microbial genomes shed light on interconnected biogeochemical processes in an aquifer system.</title>
        <authorList>
            <person name="Anantharaman K."/>
            <person name="Brown C.T."/>
            <person name="Hug L.A."/>
            <person name="Sharon I."/>
            <person name="Castelle C.J."/>
            <person name="Probst A.J."/>
            <person name="Thomas B.C."/>
            <person name="Singh A."/>
            <person name="Wilkins M.J."/>
            <person name="Karaoz U."/>
            <person name="Brodie E.L."/>
            <person name="Williams K.H."/>
            <person name="Hubbard S.S."/>
            <person name="Banfield J.F."/>
        </authorList>
    </citation>
    <scope>NUCLEOTIDE SEQUENCE [LARGE SCALE GENOMIC DNA]</scope>
</reference>
<dbReference type="EC" id="3.6.1.27" evidence="3"/>
<evidence type="ECO:0000256" key="2">
    <source>
        <dbReference type="ARBA" id="ARBA00010621"/>
    </source>
</evidence>
<evidence type="ECO:0000256" key="6">
    <source>
        <dbReference type="ARBA" id="ARBA00022692"/>
    </source>
</evidence>
<evidence type="ECO:0000256" key="8">
    <source>
        <dbReference type="ARBA" id="ARBA00022989"/>
    </source>
</evidence>
<evidence type="ECO:0000256" key="4">
    <source>
        <dbReference type="ARBA" id="ARBA00021581"/>
    </source>
</evidence>
<dbReference type="Proteomes" id="UP000176666">
    <property type="component" value="Unassembled WGS sequence"/>
</dbReference>
<evidence type="ECO:0000256" key="11">
    <source>
        <dbReference type="ARBA" id="ARBA00032707"/>
    </source>
</evidence>
<organism evidence="15 16">
    <name type="scientific">Candidatus Curtissbacteria bacterium RIFCSPHIGHO2_12_FULL_38_9b</name>
    <dbReference type="NCBI Taxonomy" id="1797720"/>
    <lineage>
        <taxon>Bacteria</taxon>
        <taxon>Candidatus Curtissiibacteriota</taxon>
    </lineage>
</organism>
<evidence type="ECO:0000256" key="13">
    <source>
        <dbReference type="ARBA" id="ARBA00047594"/>
    </source>
</evidence>
<comment type="caution">
    <text evidence="15">The sequence shown here is derived from an EMBL/GenBank/DDBJ whole genome shotgun (WGS) entry which is preliminary data.</text>
</comment>
<gene>
    <name evidence="15" type="ORF">A3F02_03160</name>
</gene>
<feature type="transmembrane region" description="Helical" evidence="14">
    <location>
        <begin position="35"/>
        <end position="51"/>
    </location>
</feature>
<comment type="catalytic activity">
    <reaction evidence="13">
        <text>di-trans,octa-cis-undecaprenyl diphosphate + H2O = di-trans,octa-cis-undecaprenyl phosphate + phosphate + H(+)</text>
        <dbReference type="Rhea" id="RHEA:28094"/>
        <dbReference type="ChEBI" id="CHEBI:15377"/>
        <dbReference type="ChEBI" id="CHEBI:15378"/>
        <dbReference type="ChEBI" id="CHEBI:43474"/>
        <dbReference type="ChEBI" id="CHEBI:58405"/>
        <dbReference type="ChEBI" id="CHEBI:60392"/>
        <dbReference type="EC" id="3.6.1.27"/>
    </reaction>
</comment>
<evidence type="ECO:0000256" key="3">
    <source>
        <dbReference type="ARBA" id="ARBA00012374"/>
    </source>
</evidence>
<keyword evidence="10" id="KW-0046">Antibiotic resistance</keyword>
<feature type="transmembrane region" description="Helical" evidence="14">
    <location>
        <begin position="107"/>
        <end position="128"/>
    </location>
</feature>
<evidence type="ECO:0000313" key="15">
    <source>
        <dbReference type="EMBL" id="OGD95241.1"/>
    </source>
</evidence>
<sequence length="189" mass="20892">MKNQLLLKIIVGTVPAVFIGLIFENTVESIFRQNIIVAVSLITFSIVIFYAEKYGKKSKNIDKISFKDSFIIGLFQSIALIPGISRSGATISAGLLSNIKRQDSAKFAFLLSGPIIAGAGLMKFVNVINTDNFNKGELNFFLIGMISSAIIGYLTIKYFIRYLSVKSLVPFVYYRIIVGIILLIYTLGN</sequence>